<accession>A0A7G5XMB1</accession>
<dbReference type="EMBL" id="CP060007">
    <property type="protein sequence ID" value="QNA46614.1"/>
    <property type="molecule type" value="Genomic_DNA"/>
</dbReference>
<dbReference type="KEGG" id="lacs:H4075_10720"/>
<evidence type="ECO:0000313" key="1">
    <source>
        <dbReference type="EMBL" id="QNA46614.1"/>
    </source>
</evidence>
<protein>
    <submittedName>
        <fullName evidence="1">Uncharacterized protein</fullName>
    </submittedName>
</protein>
<keyword evidence="2" id="KW-1185">Reference proteome</keyword>
<sequence length="82" mass="9470">MKLSEFILLGEVEKQHTVLHRGVLVAKRTQESSLVFLFQLGGYYVETWCSIANRSVTEYRVFDGTAPLEPYLKEISLRHLLN</sequence>
<reference evidence="2" key="1">
    <citation type="submission" date="2020-08" db="EMBL/GenBank/DDBJ databases">
        <title>Lacibacter sp. S13-6-6 genome sequencing.</title>
        <authorList>
            <person name="Jin L."/>
        </authorList>
    </citation>
    <scope>NUCLEOTIDE SEQUENCE [LARGE SCALE GENOMIC DNA]</scope>
    <source>
        <strain evidence="2">S13-6-6</strain>
    </source>
</reference>
<proteinExistence type="predicted"/>
<dbReference type="Proteomes" id="UP000515344">
    <property type="component" value="Chromosome"/>
</dbReference>
<gene>
    <name evidence="1" type="ORF">H4075_10720</name>
</gene>
<dbReference type="AlphaFoldDB" id="A0A7G5XMB1"/>
<organism evidence="1 2">
    <name type="scientific">Lacibacter sediminis</name>
    <dbReference type="NCBI Taxonomy" id="2760713"/>
    <lineage>
        <taxon>Bacteria</taxon>
        <taxon>Pseudomonadati</taxon>
        <taxon>Bacteroidota</taxon>
        <taxon>Chitinophagia</taxon>
        <taxon>Chitinophagales</taxon>
        <taxon>Chitinophagaceae</taxon>
        <taxon>Lacibacter</taxon>
    </lineage>
</organism>
<evidence type="ECO:0000313" key="2">
    <source>
        <dbReference type="Proteomes" id="UP000515344"/>
    </source>
</evidence>
<dbReference type="RefSeq" id="WP_182806506.1">
    <property type="nucleotide sequence ID" value="NZ_CP060007.1"/>
</dbReference>
<name>A0A7G5XMB1_9BACT</name>